<protein>
    <submittedName>
        <fullName evidence="2">Uncharacterized protein</fullName>
    </submittedName>
</protein>
<feature type="signal peptide" evidence="1">
    <location>
        <begin position="1"/>
        <end position="32"/>
    </location>
</feature>
<evidence type="ECO:0000256" key="1">
    <source>
        <dbReference type="SAM" id="SignalP"/>
    </source>
</evidence>
<dbReference type="STRING" id="856793.MICA_51"/>
<feature type="chain" id="PRO_5003432599" evidence="1">
    <location>
        <begin position="33"/>
        <end position="259"/>
    </location>
</feature>
<gene>
    <name evidence="2" type="ordered locus">MICA_51</name>
</gene>
<dbReference type="EMBL" id="CP002382">
    <property type="protein sequence ID" value="AEP08399.1"/>
    <property type="molecule type" value="Genomic_DNA"/>
</dbReference>
<keyword evidence="1" id="KW-0732">Signal</keyword>
<dbReference type="AlphaFoldDB" id="G2KLG3"/>
<organism evidence="2 3">
    <name type="scientific">Micavibrio aeruginosavorus (strain ARL-13)</name>
    <dbReference type="NCBI Taxonomy" id="856793"/>
    <lineage>
        <taxon>Bacteria</taxon>
        <taxon>Pseudomonadati</taxon>
        <taxon>Bdellovibrionota</taxon>
        <taxon>Bdellovibrionia</taxon>
        <taxon>Bdellovibrionales</taxon>
        <taxon>Pseudobdellovibrionaceae</taxon>
        <taxon>Micavibrio</taxon>
    </lineage>
</organism>
<proteinExistence type="predicted"/>
<keyword evidence="3" id="KW-1185">Reference proteome</keyword>
<name>G2KLG3_MICAA</name>
<accession>G2KLG3</accession>
<dbReference type="KEGG" id="mai:MICA_51"/>
<dbReference type="HOGENOM" id="CLU_1072877_0_0_5"/>
<evidence type="ECO:0000313" key="3">
    <source>
        <dbReference type="Proteomes" id="UP000009286"/>
    </source>
</evidence>
<dbReference type="Proteomes" id="UP000009286">
    <property type="component" value="Chromosome"/>
</dbReference>
<sequence length="259" mass="29396">MEIPLMFVSALRFLSFVMVLLALATPHRTAHAQDDLMRAYSESEKAAFAFYRLTDTLPDFRTWITPTEAYKNAKPSQRNEIVQQGTLRLQQGFLNFYVERTPLTIKSPATLQLFEASEADGKTPAKPRRMVLTLPAMADPLYFPFNVGDLWLAVIVTGVKPTMTFPLDDAKYDRIKSLMRIRTSNDKRLIRAEIVAFAKEADGKAPMEVSGVPLFPMVASPVVLALWKEDEEDILLWEDVSPGYVSSRERELMLLFSKE</sequence>
<dbReference type="OrthoDB" id="9818513at2"/>
<reference evidence="2 3" key="1">
    <citation type="journal article" date="2011" name="BMC Genomics">
        <title>Genomic insights into an obligate epibiotic bacterial predator: Micavibrio aeruginosavorus ARL-13.</title>
        <authorList>
            <person name="Wang Z."/>
            <person name="Kadouri D."/>
            <person name="Wu M."/>
        </authorList>
    </citation>
    <scope>NUCLEOTIDE SEQUENCE [LARGE SCALE GENOMIC DNA]</scope>
    <source>
        <strain evidence="2 3">ARL-13</strain>
    </source>
</reference>
<evidence type="ECO:0000313" key="2">
    <source>
        <dbReference type="EMBL" id="AEP08399.1"/>
    </source>
</evidence>